<reference evidence="3" key="1">
    <citation type="submission" date="2016-10" db="EMBL/GenBank/DDBJ databases">
        <authorList>
            <person name="Varghese N."/>
            <person name="Submissions S."/>
        </authorList>
    </citation>
    <scope>NUCLEOTIDE SEQUENCE [LARGE SCALE GENOMIC DNA]</scope>
    <source>
        <strain evidence="3">CGMCC 1.11022</strain>
    </source>
</reference>
<dbReference type="InterPro" id="IPR032466">
    <property type="entry name" value="Metal_Hydrolase"/>
</dbReference>
<gene>
    <name evidence="2" type="ORF">SAMN05428953_11474</name>
</gene>
<dbReference type="InterPro" id="IPR050378">
    <property type="entry name" value="Metallo-dep_Hydrolases_sf"/>
</dbReference>
<dbReference type="EMBL" id="FNEE01000014">
    <property type="protein sequence ID" value="SDK34584.1"/>
    <property type="molecule type" value="Genomic_DNA"/>
</dbReference>
<evidence type="ECO:0000259" key="1">
    <source>
        <dbReference type="Pfam" id="PF07969"/>
    </source>
</evidence>
<sequence length="543" mass="58126">MLTKIAGGDIIDPVNGRLGKGDLWISDDKIAAAPAAGAADRTIDADGCIVMAGAIDIHSHIGGGNVNTARLLLPEQHAAHQARPATTPLSNAGWSTFQTGCLYAKMGFTTVVEPAMSPGAALHTHLELADIPIIDKATLAILGNDDFLLSMIRDDASSTMIEDYVAWTVASTRALGVKVINAGAAAAFKENVRTFSLDDVVPSYGVSSRKIVKTLQAAVGSLGVPHPLHVHCNNLGSPGSADTAAATIAAAEGLPLHLAHLQFYGYGTEGKRRFSSAAARLAELVNATPEVTIDIGQVMFGQTVTISSDVMRQFSARGSAQPKKSVIHDGDGNGGGIVPYRYGKDFYGTMQWAIGLELFLLIDDPWRVFFTTDHPNGAPFTAYPALFELLMSREARTEMIAGLSPSAMALSTLAAIDREYTFEEIAIMTRAAPARLLGLTDRGHLGAGATADIAVYRRDDNIANMLGQAAYVFKDGDLVVQDGEITHYRWGKALRLNPSPDKAMLRRLEDYHQQRYGLSLDWFDFPDSAVAREQPFGEVACRT</sequence>
<dbReference type="InterPro" id="IPR011059">
    <property type="entry name" value="Metal-dep_hydrolase_composite"/>
</dbReference>
<dbReference type="Gene3D" id="2.30.40.10">
    <property type="entry name" value="Urease, subunit C, domain 1"/>
    <property type="match status" value="1"/>
</dbReference>
<dbReference type="AlphaFoldDB" id="A0A1G9B657"/>
<feature type="domain" description="Amidohydrolase 3" evidence="1">
    <location>
        <begin position="41"/>
        <end position="460"/>
    </location>
</feature>
<dbReference type="Proteomes" id="UP000198894">
    <property type="component" value="Unassembled WGS sequence"/>
</dbReference>
<accession>A0A1G9B657</accession>
<keyword evidence="3" id="KW-1185">Reference proteome</keyword>
<dbReference type="GO" id="GO:0016740">
    <property type="term" value="F:transferase activity"/>
    <property type="evidence" value="ECO:0007669"/>
    <property type="project" value="UniProtKB-KW"/>
</dbReference>
<dbReference type="NCBIfam" id="TIGR03121">
    <property type="entry name" value="one_C_dehyd_A"/>
    <property type="match status" value="1"/>
</dbReference>
<dbReference type="PIRSF" id="PIRSF006453">
    <property type="entry name" value="FwdA"/>
    <property type="match status" value="1"/>
</dbReference>
<evidence type="ECO:0000313" key="3">
    <source>
        <dbReference type="Proteomes" id="UP000198894"/>
    </source>
</evidence>
<keyword evidence="2" id="KW-0378">Hydrolase</keyword>
<organism evidence="2 3">
    <name type="scientific">Mesorhizobium muleiense</name>
    <dbReference type="NCBI Taxonomy" id="1004279"/>
    <lineage>
        <taxon>Bacteria</taxon>
        <taxon>Pseudomonadati</taxon>
        <taxon>Pseudomonadota</taxon>
        <taxon>Alphaproteobacteria</taxon>
        <taxon>Hyphomicrobiales</taxon>
        <taxon>Phyllobacteriaceae</taxon>
        <taxon>Mesorhizobium</taxon>
    </lineage>
</organism>
<dbReference type="GO" id="GO:0016810">
    <property type="term" value="F:hydrolase activity, acting on carbon-nitrogen (but not peptide) bonds"/>
    <property type="evidence" value="ECO:0007669"/>
    <property type="project" value="InterPro"/>
</dbReference>
<dbReference type="SUPFAM" id="SSF51556">
    <property type="entry name" value="Metallo-dependent hydrolases"/>
    <property type="match status" value="1"/>
</dbReference>
<dbReference type="InterPro" id="IPR013108">
    <property type="entry name" value="Amidohydro_3"/>
</dbReference>
<dbReference type="Pfam" id="PF07969">
    <property type="entry name" value="Amidohydro_3"/>
    <property type="match status" value="1"/>
</dbReference>
<dbReference type="PANTHER" id="PTHR11647">
    <property type="entry name" value="HYDRANTOINASE/DIHYDROPYRIMIDINASE FAMILY MEMBER"/>
    <property type="match status" value="1"/>
</dbReference>
<dbReference type="SUPFAM" id="SSF51338">
    <property type="entry name" value="Composite domain of metallo-dependent hydrolases"/>
    <property type="match status" value="2"/>
</dbReference>
<dbReference type="RefSeq" id="WP_091596713.1">
    <property type="nucleotide sequence ID" value="NZ_FNEE01000014.1"/>
</dbReference>
<name>A0A1G9B657_9HYPH</name>
<keyword evidence="2" id="KW-0808">Transferase</keyword>
<dbReference type="PANTHER" id="PTHR11647:SF1">
    <property type="entry name" value="COLLAPSIN RESPONSE MEDIATOR PROTEIN"/>
    <property type="match status" value="1"/>
</dbReference>
<evidence type="ECO:0000313" key="2">
    <source>
        <dbReference type="EMBL" id="SDK34584.1"/>
    </source>
</evidence>
<proteinExistence type="predicted"/>
<dbReference type="InterPro" id="IPR012027">
    <property type="entry name" value="Formylmethanofuran_DH_asu"/>
</dbReference>
<protein>
    <submittedName>
        <fullName evidence="2">Formylmethanofuran dehydrogenase, subunit A /formyltransferase/hydrolase complex subunit A</fullName>
    </submittedName>
</protein>